<feature type="chain" id="PRO_5012971071" evidence="1">
    <location>
        <begin position="26"/>
        <end position="393"/>
    </location>
</feature>
<evidence type="ECO:0000256" key="1">
    <source>
        <dbReference type="SAM" id="SignalP"/>
    </source>
</evidence>
<organism evidence="2 3">
    <name type="scientific">Pseudomonas putida</name>
    <name type="common">Arthrobacter siderocapsulatus</name>
    <dbReference type="NCBI Taxonomy" id="303"/>
    <lineage>
        <taxon>Bacteria</taxon>
        <taxon>Pseudomonadati</taxon>
        <taxon>Pseudomonadota</taxon>
        <taxon>Gammaproteobacteria</taxon>
        <taxon>Pseudomonadales</taxon>
        <taxon>Pseudomonadaceae</taxon>
        <taxon>Pseudomonas</taxon>
    </lineage>
</organism>
<evidence type="ECO:0000313" key="2">
    <source>
        <dbReference type="EMBL" id="PHH40745.1"/>
    </source>
</evidence>
<sequence>MFKLAGFTPAVLTLAALTLSAAAHADVDLKLGSTERVTRLFAYPNNCSVICYRNWSLEQTVAHYLSQSVQRDGYSNAKVLVKNDNGQIYAEISGVPKGYDKPLSALLDAGDLAYNGASKLNADGKWAYSWYLFLPLGMALENRKSVELLHFPPDYSLTQAQDYLRSNTTDRWATLLTVNGIPAEQTPAYQTIIDIAPIAAPSNAGSDLEGVYDYFKDYQTTLVKQFSQTSAGTTLPMVAFGAPVRNWIKQQYGPTVAVLGLATISPSAGVNVPVLGSNHPSYIWYAADPASYDGDEAKADAAGLKVMGQDLSAACWQAGMGSKPGTDAKALLNSCTQTWQVTQKGKTCELFYTSIRNLTPAQAAAKCSTTPIKAQLQQLQGELPATAVPAPHL</sequence>
<proteinExistence type="predicted"/>
<gene>
    <name evidence="2" type="ORF">CRX57_11360</name>
</gene>
<keyword evidence="1" id="KW-0732">Signal</keyword>
<feature type="signal peptide" evidence="1">
    <location>
        <begin position="1"/>
        <end position="25"/>
    </location>
</feature>
<protein>
    <submittedName>
        <fullName evidence="2">Uncharacterized protein</fullName>
    </submittedName>
</protein>
<evidence type="ECO:0000313" key="3">
    <source>
        <dbReference type="Proteomes" id="UP000222460"/>
    </source>
</evidence>
<dbReference type="AlphaFoldDB" id="A0A2C5W3G5"/>
<dbReference type="Proteomes" id="UP000222460">
    <property type="component" value="Unassembled WGS sequence"/>
</dbReference>
<reference evidence="3" key="1">
    <citation type="submission" date="2017-10" db="EMBL/GenBank/DDBJ databases">
        <title>FDA dAtabase for Regulatory Grade micrObial Sequences (FDA-ARGOS): Supporting development and validation of Infectious Disease Dx tests.</title>
        <authorList>
            <person name="Goldberg B."/>
            <person name="Campos J."/>
            <person name="Tallon L."/>
            <person name="Sadzewicz L."/>
            <person name="Ott S."/>
            <person name="Zhao X."/>
            <person name="Nagaraj S."/>
            <person name="Vavikolanu K."/>
            <person name="Aluvathingal J."/>
            <person name="Nadendla S."/>
            <person name="Geyer C."/>
            <person name="Sichtig H."/>
        </authorList>
    </citation>
    <scope>NUCLEOTIDE SEQUENCE [LARGE SCALE GENOMIC DNA]</scope>
    <source>
        <strain evidence="3">FDAARGOS_376</strain>
    </source>
</reference>
<dbReference type="RefSeq" id="WP_027612252.1">
    <property type="nucleotide sequence ID" value="NZ_PDKZ01000002.1"/>
</dbReference>
<accession>A0A2C5W3G5</accession>
<name>A0A2C5W3G5_PSEPU</name>
<comment type="caution">
    <text evidence="2">The sequence shown here is derived from an EMBL/GenBank/DDBJ whole genome shotgun (WGS) entry which is preliminary data.</text>
</comment>
<dbReference type="EMBL" id="PDKZ01000002">
    <property type="protein sequence ID" value="PHH40745.1"/>
    <property type="molecule type" value="Genomic_DNA"/>
</dbReference>